<reference evidence="1" key="1">
    <citation type="submission" date="2020-11" db="EMBL/GenBank/DDBJ databases">
        <authorList>
            <consortium name="DOE Joint Genome Institute"/>
            <person name="Ahrendt S."/>
            <person name="Riley R."/>
            <person name="Andreopoulos W."/>
            <person name="Labutti K."/>
            <person name="Pangilinan J."/>
            <person name="Ruiz-Duenas F.J."/>
            <person name="Barrasa J.M."/>
            <person name="Sanchez-Garcia M."/>
            <person name="Camarero S."/>
            <person name="Miyauchi S."/>
            <person name="Serrano A."/>
            <person name="Linde D."/>
            <person name="Babiker R."/>
            <person name="Drula E."/>
            <person name="Ayuso-Fernandez I."/>
            <person name="Pacheco R."/>
            <person name="Padilla G."/>
            <person name="Ferreira P."/>
            <person name="Barriuso J."/>
            <person name="Kellner H."/>
            <person name="Castanera R."/>
            <person name="Alfaro M."/>
            <person name="Ramirez L."/>
            <person name="Pisabarro A.G."/>
            <person name="Kuo A."/>
            <person name="Tritt A."/>
            <person name="Lipzen A."/>
            <person name="He G."/>
            <person name="Yan M."/>
            <person name="Ng V."/>
            <person name="Cullen D."/>
            <person name="Martin F."/>
            <person name="Rosso M.-N."/>
            <person name="Henrissat B."/>
            <person name="Hibbett D."/>
            <person name="Martinez A.T."/>
            <person name="Grigoriev I.V."/>
        </authorList>
    </citation>
    <scope>NUCLEOTIDE SEQUENCE</scope>
    <source>
        <strain evidence="1">CBS 506.95</strain>
    </source>
</reference>
<dbReference type="NCBIfam" id="TIGR01571">
    <property type="entry name" value="A_thal_Cys_rich"/>
    <property type="match status" value="1"/>
</dbReference>
<dbReference type="PANTHER" id="PTHR15907">
    <property type="entry name" value="DUF614 FAMILY PROTEIN-RELATED"/>
    <property type="match status" value="1"/>
</dbReference>
<evidence type="ECO:0000313" key="2">
    <source>
        <dbReference type="Proteomes" id="UP000807306"/>
    </source>
</evidence>
<evidence type="ECO:0000313" key="1">
    <source>
        <dbReference type="EMBL" id="KAF9526928.1"/>
    </source>
</evidence>
<comment type="caution">
    <text evidence="1">The sequence shown here is derived from an EMBL/GenBank/DDBJ whole genome shotgun (WGS) entry which is preliminary data.</text>
</comment>
<organism evidence="1 2">
    <name type="scientific">Crepidotus variabilis</name>
    <dbReference type="NCBI Taxonomy" id="179855"/>
    <lineage>
        <taxon>Eukaryota</taxon>
        <taxon>Fungi</taxon>
        <taxon>Dikarya</taxon>
        <taxon>Basidiomycota</taxon>
        <taxon>Agaricomycotina</taxon>
        <taxon>Agaricomycetes</taxon>
        <taxon>Agaricomycetidae</taxon>
        <taxon>Agaricales</taxon>
        <taxon>Agaricineae</taxon>
        <taxon>Crepidotaceae</taxon>
        <taxon>Crepidotus</taxon>
    </lineage>
</organism>
<dbReference type="AlphaFoldDB" id="A0A9P6ECI9"/>
<dbReference type="OrthoDB" id="1045822at2759"/>
<dbReference type="EMBL" id="MU157866">
    <property type="protein sequence ID" value="KAF9526928.1"/>
    <property type="molecule type" value="Genomic_DNA"/>
</dbReference>
<dbReference type="Proteomes" id="UP000807306">
    <property type="component" value="Unassembled WGS sequence"/>
</dbReference>
<proteinExistence type="predicted"/>
<sequence>MCCPCLINARNQRRVQHFKQHSRPDPRQEEIPGEDSFFGIVLEAFCNVTWILQMGTRSAVRDRYSIRGSPWTDFCTAFWCQSCDLVQSHREIWFEEYLMNQSQGGDVNLTDAPTKSNV</sequence>
<name>A0A9P6ECI9_9AGAR</name>
<gene>
    <name evidence="1" type="ORF">CPB83DRAFT_794285</name>
</gene>
<keyword evidence="2" id="KW-1185">Reference proteome</keyword>
<dbReference type="Pfam" id="PF04749">
    <property type="entry name" value="PLAC8"/>
    <property type="match status" value="1"/>
</dbReference>
<protein>
    <submittedName>
        <fullName evidence="1">Uncharacterized protein</fullName>
    </submittedName>
</protein>
<accession>A0A9P6ECI9</accession>
<dbReference type="InterPro" id="IPR006461">
    <property type="entry name" value="PLAC_motif_containing"/>
</dbReference>